<dbReference type="EMBL" id="AP018005">
    <property type="protein sequence ID" value="BBB15003.1"/>
    <property type="molecule type" value="Genomic_DNA"/>
</dbReference>
<dbReference type="PANTHER" id="PTHR34108:SF1">
    <property type="entry name" value="SEPTUM SITE-DETERMINING PROTEIN MINC"/>
    <property type="match status" value="1"/>
</dbReference>
<dbReference type="Pfam" id="PF05209">
    <property type="entry name" value="MinC_N"/>
    <property type="match status" value="1"/>
</dbReference>
<sequence>MNSLMGASKESFKLKASLFTLTTLHLFNADPLFIQQQLKSLIEQTPHFFQQLPVILDFSALKNNAEQTIDFPGIISCLRRSGVIPVGIRGGNAEQQTLAIQAGLTILPNVKLENTDTTPKPSSAPTATAKLITQPVRSGQQIYAKNADLIVLASVSPGAELLADGNIHIYGRLKGRALAGVTGNQNTHIFCKHLEAELVAIAGHYWLSEDLHDLEQTQALAKDGVHISLHQERLQIKTLN</sequence>
<evidence type="ECO:0000256" key="3">
    <source>
        <dbReference type="ARBA" id="ARBA00023210"/>
    </source>
</evidence>
<evidence type="ECO:0000256" key="2">
    <source>
        <dbReference type="ARBA" id="ARBA00022618"/>
    </source>
</evidence>
<evidence type="ECO:0000259" key="8">
    <source>
        <dbReference type="Pfam" id="PF05209"/>
    </source>
</evidence>
<proteinExistence type="inferred from homology"/>
<dbReference type="OrthoDB" id="9794530at2"/>
<feature type="domain" description="Septum formation inhibitor MinC C-terminal" evidence="7">
    <location>
        <begin position="132"/>
        <end position="236"/>
    </location>
</feature>
<keyword evidence="10" id="KW-1185">Reference proteome</keyword>
<keyword evidence="3 6" id="KW-0717">Septation</keyword>
<dbReference type="NCBIfam" id="TIGR01222">
    <property type="entry name" value="minC"/>
    <property type="match status" value="1"/>
</dbReference>
<evidence type="ECO:0000313" key="9">
    <source>
        <dbReference type="EMBL" id="BBB15003.1"/>
    </source>
</evidence>
<accession>A0A2Z5UVL4</accession>
<comment type="function">
    <text evidence="5 6">Cell division inhibitor that blocks the formation of polar Z ring septums. Rapidly oscillates between the poles of the cell to destabilize FtsZ filaments that have formed before they mature into polar Z rings. Prevents FtsZ polymerization.</text>
</comment>
<dbReference type="Gene3D" id="3.30.70.260">
    <property type="match status" value="1"/>
</dbReference>
<protein>
    <recommendedName>
        <fullName evidence="6">Probable septum site-determining protein MinC</fullName>
    </recommendedName>
</protein>
<dbReference type="GO" id="GO:1901891">
    <property type="term" value="P:regulation of cell septum assembly"/>
    <property type="evidence" value="ECO:0007669"/>
    <property type="project" value="InterPro"/>
</dbReference>
<dbReference type="InterPro" id="IPR036145">
    <property type="entry name" value="MinC_C_sf"/>
</dbReference>
<dbReference type="InterPro" id="IPR007874">
    <property type="entry name" value="MinC_N"/>
</dbReference>
<evidence type="ECO:0000256" key="1">
    <source>
        <dbReference type="ARBA" id="ARBA00006291"/>
    </source>
</evidence>
<dbReference type="Gene3D" id="2.160.20.70">
    <property type="match status" value="1"/>
</dbReference>
<dbReference type="Pfam" id="PF03775">
    <property type="entry name" value="MinC_C"/>
    <property type="match status" value="1"/>
</dbReference>
<dbReference type="GO" id="GO:0000917">
    <property type="term" value="P:division septum assembly"/>
    <property type="evidence" value="ECO:0007669"/>
    <property type="project" value="UniProtKB-KW"/>
</dbReference>
<dbReference type="InterPro" id="IPR013033">
    <property type="entry name" value="MinC"/>
</dbReference>
<keyword evidence="2 6" id="KW-0132">Cell division</keyword>
<dbReference type="RefSeq" id="WP_126322501.1">
    <property type="nucleotide sequence ID" value="NZ_AP018005.1"/>
</dbReference>
<dbReference type="InterPro" id="IPR016098">
    <property type="entry name" value="CAP/MinC_C"/>
</dbReference>
<dbReference type="AlphaFoldDB" id="A0A2Z5UVL4"/>
<name>A0A2Z5UVL4_9COXI</name>
<feature type="domain" description="Septum formation inhibitor MinC N-terminal" evidence="8">
    <location>
        <begin position="12"/>
        <end position="85"/>
    </location>
</feature>
<evidence type="ECO:0000256" key="4">
    <source>
        <dbReference type="ARBA" id="ARBA00023306"/>
    </source>
</evidence>
<dbReference type="KEGG" id="rvi:RVIR1_04980"/>
<organism evidence="9 10">
    <name type="scientific">Candidatus Rickettsiella viridis</name>
    <dbReference type="NCBI Taxonomy" id="676208"/>
    <lineage>
        <taxon>Bacteria</taxon>
        <taxon>Pseudomonadati</taxon>
        <taxon>Pseudomonadota</taxon>
        <taxon>Gammaproteobacteria</taxon>
        <taxon>Legionellales</taxon>
        <taxon>Coxiellaceae</taxon>
        <taxon>Rickettsiella</taxon>
    </lineage>
</organism>
<evidence type="ECO:0000256" key="5">
    <source>
        <dbReference type="ARBA" id="ARBA00025606"/>
    </source>
</evidence>
<dbReference type="Proteomes" id="UP000282483">
    <property type="component" value="Chromosome"/>
</dbReference>
<keyword evidence="4 6" id="KW-0131">Cell cycle</keyword>
<reference evidence="9 10" key="1">
    <citation type="submission" date="2017-03" db="EMBL/GenBank/DDBJ databases">
        <title>The genome sequence of Candidatus Rickettsiella viridis.</title>
        <authorList>
            <person name="Nikoh N."/>
            <person name="Tsuchida T."/>
            <person name="Yamaguchi K."/>
            <person name="Maeda T."/>
            <person name="Shigenobu S."/>
            <person name="Fukatsu T."/>
        </authorList>
    </citation>
    <scope>NUCLEOTIDE SEQUENCE [LARGE SCALE GENOMIC DNA]</scope>
    <source>
        <strain evidence="9 10">Ap-RA04</strain>
    </source>
</reference>
<dbReference type="PANTHER" id="PTHR34108">
    <property type="entry name" value="SEPTUM SITE-DETERMINING PROTEIN MINC"/>
    <property type="match status" value="1"/>
</dbReference>
<comment type="subunit">
    <text evidence="6">Interacts with MinD and FtsZ.</text>
</comment>
<evidence type="ECO:0000313" key="10">
    <source>
        <dbReference type="Proteomes" id="UP000282483"/>
    </source>
</evidence>
<evidence type="ECO:0000259" key="7">
    <source>
        <dbReference type="Pfam" id="PF03775"/>
    </source>
</evidence>
<gene>
    <name evidence="6 9" type="primary">minC</name>
    <name evidence="9" type="ORF">RVIR1_04980</name>
</gene>
<dbReference type="GO" id="GO:0000902">
    <property type="term" value="P:cell morphogenesis"/>
    <property type="evidence" value="ECO:0007669"/>
    <property type="project" value="InterPro"/>
</dbReference>
<dbReference type="SUPFAM" id="SSF63848">
    <property type="entry name" value="Cell-division inhibitor MinC, C-terminal domain"/>
    <property type="match status" value="1"/>
</dbReference>
<dbReference type="HAMAP" id="MF_00267">
    <property type="entry name" value="MinC"/>
    <property type="match status" value="1"/>
</dbReference>
<comment type="similarity">
    <text evidence="1 6">Belongs to the MinC family.</text>
</comment>
<dbReference type="InterPro" id="IPR005526">
    <property type="entry name" value="Septum_form_inhib_MinC_C"/>
</dbReference>
<dbReference type="GO" id="GO:0051302">
    <property type="term" value="P:regulation of cell division"/>
    <property type="evidence" value="ECO:0007669"/>
    <property type="project" value="InterPro"/>
</dbReference>
<evidence type="ECO:0000256" key="6">
    <source>
        <dbReference type="HAMAP-Rule" id="MF_00267"/>
    </source>
</evidence>